<evidence type="ECO:0000256" key="1">
    <source>
        <dbReference type="SAM" id="MobiDB-lite"/>
    </source>
</evidence>
<dbReference type="Proteomes" id="UP000237105">
    <property type="component" value="Unassembled WGS sequence"/>
</dbReference>
<protein>
    <submittedName>
        <fullName evidence="2">Uncharacterized protein</fullName>
    </submittedName>
</protein>
<gene>
    <name evidence="2" type="ORF">PanWU01x14_034630</name>
</gene>
<sequence>MSVLRRNDIGVDADSGLGEELTERSKLLIGLRSGSFLSELRRGLGGDGRAAPDVQKRGFWGNIEKFGVGIEFVENGERDGDEAEVARVRGGRRERNRVCERERAHGPETLERKKKRREREMTV</sequence>
<dbReference type="EMBL" id="JXTB01000018">
    <property type="protein sequence ID" value="PON76409.1"/>
    <property type="molecule type" value="Genomic_DNA"/>
</dbReference>
<proteinExistence type="predicted"/>
<evidence type="ECO:0000313" key="3">
    <source>
        <dbReference type="Proteomes" id="UP000237105"/>
    </source>
</evidence>
<comment type="caution">
    <text evidence="2">The sequence shown here is derived from an EMBL/GenBank/DDBJ whole genome shotgun (WGS) entry which is preliminary data.</text>
</comment>
<evidence type="ECO:0000313" key="2">
    <source>
        <dbReference type="EMBL" id="PON76409.1"/>
    </source>
</evidence>
<dbReference type="AlphaFoldDB" id="A0A2P5DT10"/>
<feature type="non-terminal residue" evidence="2">
    <location>
        <position position="123"/>
    </location>
</feature>
<organism evidence="2 3">
    <name type="scientific">Parasponia andersonii</name>
    <name type="common">Sponia andersonii</name>
    <dbReference type="NCBI Taxonomy" id="3476"/>
    <lineage>
        <taxon>Eukaryota</taxon>
        <taxon>Viridiplantae</taxon>
        <taxon>Streptophyta</taxon>
        <taxon>Embryophyta</taxon>
        <taxon>Tracheophyta</taxon>
        <taxon>Spermatophyta</taxon>
        <taxon>Magnoliopsida</taxon>
        <taxon>eudicotyledons</taxon>
        <taxon>Gunneridae</taxon>
        <taxon>Pentapetalae</taxon>
        <taxon>rosids</taxon>
        <taxon>fabids</taxon>
        <taxon>Rosales</taxon>
        <taxon>Cannabaceae</taxon>
        <taxon>Parasponia</taxon>
    </lineage>
</organism>
<reference evidence="3" key="1">
    <citation type="submission" date="2016-06" db="EMBL/GenBank/DDBJ databases">
        <title>Parallel loss of symbiosis genes in relatives of nitrogen-fixing non-legume Parasponia.</title>
        <authorList>
            <person name="Van Velzen R."/>
            <person name="Holmer R."/>
            <person name="Bu F."/>
            <person name="Rutten L."/>
            <person name="Van Zeijl A."/>
            <person name="Liu W."/>
            <person name="Santuari L."/>
            <person name="Cao Q."/>
            <person name="Sharma T."/>
            <person name="Shen D."/>
            <person name="Roswanjaya Y."/>
            <person name="Wardhani T."/>
            <person name="Kalhor M.S."/>
            <person name="Jansen J."/>
            <person name="Van den Hoogen J."/>
            <person name="Gungor B."/>
            <person name="Hartog M."/>
            <person name="Hontelez J."/>
            <person name="Verver J."/>
            <person name="Yang W.-C."/>
            <person name="Schijlen E."/>
            <person name="Repin R."/>
            <person name="Schilthuizen M."/>
            <person name="Schranz E."/>
            <person name="Heidstra R."/>
            <person name="Miyata K."/>
            <person name="Fedorova E."/>
            <person name="Kohlen W."/>
            <person name="Bisseling T."/>
            <person name="Smit S."/>
            <person name="Geurts R."/>
        </authorList>
    </citation>
    <scope>NUCLEOTIDE SEQUENCE [LARGE SCALE GENOMIC DNA]</scope>
    <source>
        <strain evidence="3">cv. WU1-14</strain>
    </source>
</reference>
<name>A0A2P5DT10_PARAD</name>
<dbReference type="OrthoDB" id="10381786at2759"/>
<feature type="compositionally biased region" description="Basic and acidic residues" evidence="1">
    <location>
        <begin position="84"/>
        <end position="111"/>
    </location>
</feature>
<feature type="region of interest" description="Disordered" evidence="1">
    <location>
        <begin position="81"/>
        <end position="123"/>
    </location>
</feature>
<accession>A0A2P5DT10</accession>
<keyword evidence="3" id="KW-1185">Reference proteome</keyword>